<evidence type="ECO:0000313" key="9">
    <source>
        <dbReference type="Proteomes" id="UP001057291"/>
    </source>
</evidence>
<evidence type="ECO:0000256" key="6">
    <source>
        <dbReference type="SAM" id="SignalP"/>
    </source>
</evidence>
<dbReference type="CDD" id="cd13557">
    <property type="entry name" value="PBP2_SsuA"/>
    <property type="match status" value="1"/>
</dbReference>
<dbReference type="InterPro" id="IPR010067">
    <property type="entry name" value="ABC_SsuA_sub-bd"/>
</dbReference>
<evidence type="ECO:0000256" key="3">
    <source>
        <dbReference type="ARBA" id="ARBA00022729"/>
    </source>
</evidence>
<dbReference type="SUPFAM" id="SSF53850">
    <property type="entry name" value="Periplasmic binding protein-like II"/>
    <property type="match status" value="1"/>
</dbReference>
<dbReference type="SMART" id="SM00062">
    <property type="entry name" value="PBPb"/>
    <property type="match status" value="1"/>
</dbReference>
<dbReference type="InterPro" id="IPR001638">
    <property type="entry name" value="Solute-binding_3/MltF_N"/>
</dbReference>
<evidence type="ECO:0000256" key="1">
    <source>
        <dbReference type="ARBA" id="ARBA00010742"/>
    </source>
</evidence>
<dbReference type="Gene3D" id="3.40.190.10">
    <property type="entry name" value="Periplasmic binding protein-like II"/>
    <property type="match status" value="2"/>
</dbReference>
<keyword evidence="9" id="KW-1185">Reference proteome</keyword>
<dbReference type="NCBIfam" id="TIGR01728">
    <property type="entry name" value="SsuA_fam"/>
    <property type="match status" value="1"/>
</dbReference>
<dbReference type="GO" id="GO:0043190">
    <property type="term" value="C:ATP-binding cassette (ABC) transporter complex"/>
    <property type="evidence" value="ECO:0007669"/>
    <property type="project" value="InterPro"/>
</dbReference>
<proteinExistence type="inferred from homology"/>
<evidence type="ECO:0000259" key="7">
    <source>
        <dbReference type="SMART" id="SM00062"/>
    </source>
</evidence>
<feature type="chain" id="PRO_5043315793" description="Putative aliphatic sulfonates-binding protein" evidence="6">
    <location>
        <begin position="29"/>
        <end position="329"/>
    </location>
</feature>
<comment type="caution">
    <text evidence="8">The sequence shown here is derived from an EMBL/GenBank/DDBJ whole genome shotgun (WGS) entry which is preliminary data.</text>
</comment>
<dbReference type="PANTHER" id="PTHR30024">
    <property type="entry name" value="ALIPHATIC SULFONATES-BINDING PROTEIN-RELATED"/>
    <property type="match status" value="1"/>
</dbReference>
<evidence type="ECO:0000313" key="8">
    <source>
        <dbReference type="EMBL" id="GIM45174.1"/>
    </source>
</evidence>
<protein>
    <recommendedName>
        <fullName evidence="5">Putative aliphatic sulfonates-binding protein</fullName>
    </recommendedName>
</protein>
<dbReference type="RefSeq" id="WP_282198399.1">
    <property type="nucleotide sequence ID" value="NZ_BOQE01000001.1"/>
</dbReference>
<reference evidence="8" key="1">
    <citation type="journal article" date="2023" name="Int. J. Syst. Evol. Microbiol.">
        <title>Collibacillus ludicampi gen. nov., sp. nov., a new soil bacterium of the family Alicyclobacillaceae.</title>
        <authorList>
            <person name="Jojima T."/>
            <person name="Ioku Y."/>
            <person name="Fukuta Y."/>
            <person name="Shirasaka N."/>
            <person name="Matsumura Y."/>
            <person name="Mori M."/>
        </authorList>
    </citation>
    <scope>NUCLEOTIDE SEQUENCE</scope>
    <source>
        <strain evidence="8">TP075</strain>
    </source>
</reference>
<dbReference type="NCBIfam" id="NF008588">
    <property type="entry name" value="PRK11553.1"/>
    <property type="match status" value="1"/>
</dbReference>
<keyword evidence="3 6" id="KW-0732">Signal</keyword>
<comment type="function">
    <text evidence="4">Part of a binding-protein-dependent transport system for aliphatic sulfonates. Putative binding protein.</text>
</comment>
<accession>A0AAV4LBU2</accession>
<evidence type="ECO:0000256" key="2">
    <source>
        <dbReference type="ARBA" id="ARBA00022448"/>
    </source>
</evidence>
<dbReference type="FunFam" id="3.40.190.10:FF:000050">
    <property type="entry name" value="Sulfonate ABC transporter substrate-binding protein"/>
    <property type="match status" value="1"/>
</dbReference>
<feature type="signal peptide" evidence="6">
    <location>
        <begin position="1"/>
        <end position="28"/>
    </location>
</feature>
<organism evidence="8 9">
    <name type="scientific">Collibacillus ludicampi</name>
    <dbReference type="NCBI Taxonomy" id="2771369"/>
    <lineage>
        <taxon>Bacteria</taxon>
        <taxon>Bacillati</taxon>
        <taxon>Bacillota</taxon>
        <taxon>Bacilli</taxon>
        <taxon>Bacillales</taxon>
        <taxon>Alicyclobacillaceae</taxon>
        <taxon>Collibacillus</taxon>
    </lineage>
</organism>
<comment type="similarity">
    <text evidence="1">Belongs to the bacterial solute-binding protein SsuA/TauA family.</text>
</comment>
<feature type="domain" description="Solute-binding protein family 3/N-terminal" evidence="7">
    <location>
        <begin position="42"/>
        <end position="273"/>
    </location>
</feature>
<dbReference type="Proteomes" id="UP001057291">
    <property type="component" value="Unassembled WGS sequence"/>
</dbReference>
<evidence type="ECO:0000256" key="4">
    <source>
        <dbReference type="ARBA" id="ARBA00055538"/>
    </source>
</evidence>
<keyword evidence="2" id="KW-0813">Transport</keyword>
<dbReference type="AlphaFoldDB" id="A0AAV4LBU2"/>
<sequence length="329" mass="35946">MLAQSIFKKLSVIVLSLLLTFISVLTTACGTDAGAVKKDGKVIHIGYQKYGTFNILKAKGTLDKQLANLGYRVEWSEFPGGPQLLEAMGAGSIDIGHTGEAPPVFAQAAGVPFVYLAHEPSSPHSEAILVPENSPIHDIKELKGKKIALNKGSNVHYLLVRALQSAGLKYQDIQPVYLAPADARAAFQSGSVDAWVIWDPYFAAAESSVKARVLKDGQGLVANHEFYLATRSFAENHPDVIKVLFSQLNEVDVWSKDHKQDIANLLSPQLGIPVPPLETAAERRNYGIEPISEQVIREQQSIADTFYQFGLIPKSIRVQENIYKSAESP</sequence>
<evidence type="ECO:0000256" key="5">
    <source>
        <dbReference type="ARBA" id="ARBA00070228"/>
    </source>
</evidence>
<dbReference type="Pfam" id="PF04069">
    <property type="entry name" value="OpuAC"/>
    <property type="match status" value="1"/>
</dbReference>
<dbReference type="PANTHER" id="PTHR30024:SF42">
    <property type="entry name" value="ALIPHATIC SULFONATES-BINDING PROTEIN-RELATED"/>
    <property type="match status" value="1"/>
</dbReference>
<dbReference type="EMBL" id="BOQE01000001">
    <property type="protein sequence ID" value="GIM45174.1"/>
    <property type="molecule type" value="Genomic_DNA"/>
</dbReference>
<dbReference type="InterPro" id="IPR007210">
    <property type="entry name" value="ABC_Gly_betaine_transp_sub-bd"/>
</dbReference>
<name>A0AAV4LBU2_9BACL</name>
<gene>
    <name evidence="8" type="ORF">DNHGIG_07230</name>
</gene>
<dbReference type="GO" id="GO:0042626">
    <property type="term" value="F:ATPase-coupled transmembrane transporter activity"/>
    <property type="evidence" value="ECO:0007669"/>
    <property type="project" value="InterPro"/>
</dbReference>